<gene>
    <name evidence="3" type="ORF">H9817_04935</name>
</gene>
<keyword evidence="2" id="KW-0732">Signal</keyword>
<keyword evidence="1" id="KW-1133">Transmembrane helix</keyword>
<comment type="caution">
    <text evidence="3">The sequence shown here is derived from an EMBL/GenBank/DDBJ whole genome shotgun (WGS) entry which is preliminary data.</text>
</comment>
<evidence type="ECO:0000256" key="2">
    <source>
        <dbReference type="SAM" id="SignalP"/>
    </source>
</evidence>
<dbReference type="AlphaFoldDB" id="A0A9D2DA12"/>
<reference evidence="3" key="1">
    <citation type="journal article" date="2021" name="PeerJ">
        <title>Extensive microbial diversity within the chicken gut microbiome revealed by metagenomics and culture.</title>
        <authorList>
            <person name="Gilroy R."/>
            <person name="Ravi A."/>
            <person name="Getino M."/>
            <person name="Pursley I."/>
            <person name="Horton D.L."/>
            <person name="Alikhan N.F."/>
            <person name="Baker D."/>
            <person name="Gharbi K."/>
            <person name="Hall N."/>
            <person name="Watson M."/>
            <person name="Adriaenssens E.M."/>
            <person name="Foster-Nyarko E."/>
            <person name="Jarju S."/>
            <person name="Secka A."/>
            <person name="Antonio M."/>
            <person name="Oren A."/>
            <person name="Chaudhuri R.R."/>
            <person name="La Ragione R."/>
            <person name="Hildebrand F."/>
            <person name="Pallen M.J."/>
        </authorList>
    </citation>
    <scope>NUCLEOTIDE SEQUENCE</scope>
    <source>
        <strain evidence="3">ChiGjej1B1-13045</strain>
    </source>
</reference>
<dbReference type="EMBL" id="DXCD01000127">
    <property type="protein sequence ID" value="HIZ13251.1"/>
    <property type="molecule type" value="Genomic_DNA"/>
</dbReference>
<proteinExistence type="predicted"/>
<accession>A0A9D2DA12</accession>
<name>A0A9D2DA12_9FIRM</name>
<keyword evidence="1" id="KW-0472">Membrane</keyword>
<organism evidence="3 4">
    <name type="scientific">Candidatus Mediterraneibacter stercorigallinarum</name>
    <dbReference type="NCBI Taxonomy" id="2838686"/>
    <lineage>
        <taxon>Bacteria</taxon>
        <taxon>Bacillati</taxon>
        <taxon>Bacillota</taxon>
        <taxon>Clostridia</taxon>
        <taxon>Lachnospirales</taxon>
        <taxon>Lachnospiraceae</taxon>
        <taxon>Mediterraneibacter</taxon>
    </lineage>
</organism>
<evidence type="ECO:0000256" key="1">
    <source>
        <dbReference type="SAM" id="Phobius"/>
    </source>
</evidence>
<dbReference type="Proteomes" id="UP000824017">
    <property type="component" value="Unassembled WGS sequence"/>
</dbReference>
<keyword evidence="1" id="KW-0812">Transmembrane</keyword>
<evidence type="ECO:0000313" key="4">
    <source>
        <dbReference type="Proteomes" id="UP000824017"/>
    </source>
</evidence>
<feature type="transmembrane region" description="Helical" evidence="1">
    <location>
        <begin position="181"/>
        <end position="199"/>
    </location>
</feature>
<feature type="chain" id="PRO_5039436899" evidence="2">
    <location>
        <begin position="24"/>
        <end position="219"/>
    </location>
</feature>
<evidence type="ECO:0000313" key="3">
    <source>
        <dbReference type="EMBL" id="HIZ13251.1"/>
    </source>
</evidence>
<protein>
    <submittedName>
        <fullName evidence="3">Uncharacterized protein</fullName>
    </submittedName>
</protein>
<sequence>MKKIPALVLTCMILAGFSKTIYAAQETVEQNESVNTETETQETKLECKFSEPQVERKAAHAQYKTTVSVSGADLVEGYEIHVKSENKDNVVIENKAGGTATENVYKDGVMYLAVMSGELTGEEVELCEITVNLPYDTAAGGEVLEIPEIQVVTSVAAEEIEITGPYEVELPEVKAPFYATIWFYLIIAAVVLGGGFIFWKKRKGAFLKKKKSMPKFRTA</sequence>
<feature type="signal peptide" evidence="2">
    <location>
        <begin position="1"/>
        <end position="23"/>
    </location>
</feature>
<reference evidence="3" key="2">
    <citation type="submission" date="2021-04" db="EMBL/GenBank/DDBJ databases">
        <authorList>
            <person name="Gilroy R."/>
        </authorList>
    </citation>
    <scope>NUCLEOTIDE SEQUENCE</scope>
    <source>
        <strain evidence="3">ChiGjej1B1-13045</strain>
    </source>
</reference>